<sequence length="228" mass="24796">MQKVLASRTYLLRSAVVMGTPVLLDGYRAQLLFSAPLGGRPWSTKFDYVQTSGDEASPEKMAEVFTDALDTQWNTPTGTLEMSDMIQSACDLTAIRVYQLTDPLQGVENAPPGTITTAGVDSMPAEVAMVASLRTAKLGRRYRGRQYWGGLAEPVYGVEFGIMNTGYREMLATFVDGMRLIGDLDVDFQMAVISGQGLDIDRPPGLATAVTSVLVDAFPDTQRRRGGR</sequence>
<name>A0A0H5Q3I2_9ZZZZ</name>
<evidence type="ECO:0000313" key="1">
    <source>
        <dbReference type="EMBL" id="CRY96621.1"/>
    </source>
</evidence>
<protein>
    <submittedName>
        <fullName evidence="1">Uncharacterized protein</fullName>
    </submittedName>
</protein>
<proteinExistence type="predicted"/>
<organism evidence="1">
    <name type="scientific">uncultured prokaryote</name>
    <dbReference type="NCBI Taxonomy" id="198431"/>
    <lineage>
        <taxon>unclassified sequences</taxon>
        <taxon>environmental samples</taxon>
    </lineage>
</organism>
<dbReference type="EMBL" id="LN853753">
    <property type="protein sequence ID" value="CRY96621.1"/>
    <property type="molecule type" value="Genomic_DNA"/>
</dbReference>
<dbReference type="AlphaFoldDB" id="A0A0H5Q3I2"/>
<reference evidence="1" key="1">
    <citation type="submission" date="2015-06" db="EMBL/GenBank/DDBJ databases">
        <authorList>
            <person name="Joergensen T."/>
        </authorList>
    </citation>
    <scope>NUCLEOTIDE SEQUENCE</scope>
    <source>
        <strain evidence="1">RGFK1177</strain>
    </source>
</reference>
<accession>A0A0H5Q3I2</accession>
<reference evidence="1" key="2">
    <citation type="submission" date="2015-07" db="EMBL/GenBank/DDBJ databases">
        <title>Plasmids, circular viruses and viroids from rat gut.</title>
        <authorList>
            <person name="Jorgensen T.J."/>
            <person name="Hansen M.A."/>
            <person name="Xu Z."/>
            <person name="Tabak M.A."/>
            <person name="Sorensen S.J."/>
            <person name="Hansen L.H."/>
        </authorList>
    </citation>
    <scope>NUCLEOTIDE SEQUENCE</scope>
    <source>
        <strain evidence="1">RGFK1177</strain>
    </source>
</reference>